<dbReference type="AlphaFoldDB" id="A0AAP0PYY8"/>
<feature type="transmembrane region" description="Helical" evidence="3">
    <location>
        <begin position="408"/>
        <end position="432"/>
    </location>
</feature>
<feature type="domain" description="Peptidase A1" evidence="4">
    <location>
        <begin position="479"/>
        <end position="834"/>
    </location>
</feature>
<evidence type="ECO:0000313" key="5">
    <source>
        <dbReference type="EMBL" id="KAK9159714.1"/>
    </source>
</evidence>
<evidence type="ECO:0000256" key="1">
    <source>
        <dbReference type="ARBA" id="ARBA00007447"/>
    </source>
</evidence>
<dbReference type="PANTHER" id="PTHR13683:SF768">
    <property type="entry name" value="EUKARYOTIC ASPARTYL PROTEASE FAMILY PROTEIN"/>
    <property type="match status" value="1"/>
</dbReference>
<dbReference type="SUPFAM" id="SSF50630">
    <property type="entry name" value="Acid proteases"/>
    <property type="match status" value="3"/>
</dbReference>
<feature type="active site" evidence="2">
    <location>
        <position position="497"/>
    </location>
</feature>
<sequence>MINMGTRVLWMLISLYALIFAIYVDGGGVFKVHHKFSGQKRTLEAIKKHDIRRHGRSLAGISFPLGGNGRPTDSGLYYTKIGIGTPSNDYHVHVDTGSDIFWVNCVGCQQCPTKSDLGIDLKLYNPRSSSTGRTVGCDDQYCQTLAQGPVPNCSPGAMCQYVMKYGDGSATGGYVVNDVISYDQVSGNLQITSGNASVTFGCSVASNGNLAQSTMATDGILGFGQSSTSVISQLALAKKARKIFAHCLDSQNGGILAIGNVVQPKVQTTPLVANQSHYNINLENIQVGKDKITADVLGSQAVIDSGTTLAYLPQKLYDPLISKILAGHSDLKLRTVEDHFSCFNYKGSVDDDFPTVTFQFKNSVLVTVYPREYLFEVKSLQLRRPGIIIQLFLVNVTGHVCGVMDARVLWMLISLYVLVFAISGVVGGGGVFKVQHKYNGLERTVREIKKHDIRRHGRSLAGIDLPLGGDGRPTDSGLYYTKIGIGTPSNDYYVHVDTGSDIFWVNCIECKQCPKKSDLGIDLRLYNPHTSSTGQTVGCDDQFCQTLAQGPVPNCSPGALCEYVMKYGDGSATGGYVVKDVINYDQVSGNLQTTKGNASVTFGCSVASSGMLAQSMMATDGILGFGQSSTSVISQLASAKKVRKIFAHCLDSQNGGGIFAIGNVVQPKVQTTPLVPNQPHYNINLENIQVGNDKIPADELGSQTVIDSGTTLAYLPQKLYDPLISKILAGHSDLKIRTVEGQVQCFDYSGSSSAETLFVGSPTMIATMIVFALVVVMLISLYISSFVISGVVGRGGDGVGSGGSGIFKVQHKFGKQKRYLSAIKEHDGARHGRNLAGIDLPLGGNGSPTDTGLYYTKIGLGSPSSDYYVHIDTGSDVFWVNCVECNNCPKKSDLGIKLQLFNPHTSPTAKLIGCEQDFCEAIAGGPVPSCSTGAACQYSLLYGDGSANAGYFVQDLVKYDQVTGNLQTKSANASVIFG</sequence>
<dbReference type="PROSITE" id="PS51767">
    <property type="entry name" value="PEPTIDASE_A1"/>
    <property type="match status" value="3"/>
</dbReference>
<dbReference type="InterPro" id="IPR033121">
    <property type="entry name" value="PEPTIDASE_A1"/>
</dbReference>
<dbReference type="InterPro" id="IPR032799">
    <property type="entry name" value="TAXi_C"/>
</dbReference>
<gene>
    <name evidence="5" type="ORF">Syun_006055</name>
</gene>
<dbReference type="PANTHER" id="PTHR13683">
    <property type="entry name" value="ASPARTYL PROTEASES"/>
    <property type="match status" value="1"/>
</dbReference>
<dbReference type="PRINTS" id="PR00792">
    <property type="entry name" value="PEPSIN"/>
</dbReference>
<feature type="active site" evidence="2">
    <location>
        <position position="707"/>
    </location>
</feature>
<proteinExistence type="inferred from homology"/>
<comment type="caution">
    <text evidence="5">The sequence shown here is derived from an EMBL/GenBank/DDBJ whole genome shotgun (WGS) entry which is preliminary data.</text>
</comment>
<evidence type="ECO:0000256" key="2">
    <source>
        <dbReference type="PIRSR" id="PIRSR601461-1"/>
    </source>
</evidence>
<comment type="similarity">
    <text evidence="1">Belongs to the peptidase A1 family.</text>
</comment>
<reference evidence="5 6" key="1">
    <citation type="submission" date="2024-01" db="EMBL/GenBank/DDBJ databases">
        <title>Genome assemblies of Stephania.</title>
        <authorList>
            <person name="Yang L."/>
        </authorList>
    </citation>
    <scope>NUCLEOTIDE SEQUENCE [LARGE SCALE GENOMIC DNA]</scope>
    <source>
        <strain evidence="5">YNDBR</strain>
        <tissue evidence="5">Leaf</tissue>
    </source>
</reference>
<name>A0AAP0PYY8_9MAGN</name>
<dbReference type="Proteomes" id="UP001420932">
    <property type="component" value="Unassembled WGS sequence"/>
</dbReference>
<organism evidence="5 6">
    <name type="scientific">Stephania yunnanensis</name>
    <dbReference type="NCBI Taxonomy" id="152371"/>
    <lineage>
        <taxon>Eukaryota</taxon>
        <taxon>Viridiplantae</taxon>
        <taxon>Streptophyta</taxon>
        <taxon>Embryophyta</taxon>
        <taxon>Tracheophyta</taxon>
        <taxon>Spermatophyta</taxon>
        <taxon>Magnoliopsida</taxon>
        <taxon>Ranunculales</taxon>
        <taxon>Menispermaceae</taxon>
        <taxon>Menispermoideae</taxon>
        <taxon>Cissampelideae</taxon>
        <taxon>Stephania</taxon>
    </lineage>
</organism>
<evidence type="ECO:0000313" key="6">
    <source>
        <dbReference type="Proteomes" id="UP001420932"/>
    </source>
</evidence>
<dbReference type="Pfam" id="PF14543">
    <property type="entry name" value="TAXi_N"/>
    <property type="match status" value="3"/>
</dbReference>
<dbReference type="Pfam" id="PF14541">
    <property type="entry name" value="TAXi_C"/>
    <property type="match status" value="2"/>
</dbReference>
<evidence type="ECO:0000256" key="3">
    <source>
        <dbReference type="SAM" id="Phobius"/>
    </source>
</evidence>
<feature type="transmembrane region" description="Helical" evidence="3">
    <location>
        <begin position="757"/>
        <end position="783"/>
    </location>
</feature>
<dbReference type="InterPro" id="IPR034164">
    <property type="entry name" value="Pepsin-like_dom"/>
</dbReference>
<keyword evidence="3" id="KW-0812">Transmembrane</keyword>
<feature type="domain" description="Peptidase A1" evidence="4">
    <location>
        <begin position="854"/>
        <end position="978"/>
    </location>
</feature>
<evidence type="ECO:0000259" key="4">
    <source>
        <dbReference type="PROSITE" id="PS51767"/>
    </source>
</evidence>
<keyword evidence="6" id="KW-1185">Reference proteome</keyword>
<dbReference type="EMBL" id="JBBNAF010000003">
    <property type="protein sequence ID" value="KAK9159714.1"/>
    <property type="molecule type" value="Genomic_DNA"/>
</dbReference>
<dbReference type="Gene3D" id="2.40.70.10">
    <property type="entry name" value="Acid Proteases"/>
    <property type="match status" value="5"/>
</dbReference>
<protein>
    <recommendedName>
        <fullName evidence="4">Peptidase A1 domain-containing protein</fullName>
    </recommendedName>
</protein>
<dbReference type="GO" id="GO:0006508">
    <property type="term" value="P:proteolysis"/>
    <property type="evidence" value="ECO:0007669"/>
    <property type="project" value="InterPro"/>
</dbReference>
<dbReference type="InterPro" id="IPR001461">
    <property type="entry name" value="Aspartic_peptidase_A1"/>
</dbReference>
<dbReference type="GO" id="GO:0004190">
    <property type="term" value="F:aspartic-type endopeptidase activity"/>
    <property type="evidence" value="ECO:0007669"/>
    <property type="project" value="InterPro"/>
</dbReference>
<dbReference type="InterPro" id="IPR021109">
    <property type="entry name" value="Peptidase_aspartic_dom_sf"/>
</dbReference>
<keyword evidence="3" id="KW-0472">Membrane</keyword>
<dbReference type="CDD" id="cd05471">
    <property type="entry name" value="pepsin_like"/>
    <property type="match status" value="2"/>
</dbReference>
<dbReference type="InterPro" id="IPR032861">
    <property type="entry name" value="TAXi_N"/>
</dbReference>
<accession>A0AAP0PYY8</accession>
<feature type="domain" description="Peptidase A1" evidence="4">
    <location>
        <begin position="77"/>
        <end position="423"/>
    </location>
</feature>
<keyword evidence="3" id="KW-1133">Transmembrane helix</keyword>